<feature type="domain" description="Rad51-like C-terminal" evidence="1">
    <location>
        <begin position="23"/>
        <end position="71"/>
    </location>
</feature>
<evidence type="ECO:0000259" key="1">
    <source>
        <dbReference type="Pfam" id="PF08423"/>
    </source>
</evidence>
<comment type="caution">
    <text evidence="2">The sequence shown here is derived from an EMBL/GenBank/DDBJ whole genome shotgun (WGS) entry which is preliminary data.</text>
</comment>
<dbReference type="AlphaFoldDB" id="A0AAD8NHQ7"/>
<protein>
    <recommendedName>
        <fullName evidence="1">Rad51-like C-terminal domain-containing protein</fullName>
    </recommendedName>
</protein>
<dbReference type="EMBL" id="JAUHHV010000010">
    <property type="protein sequence ID" value="KAK1409472.1"/>
    <property type="molecule type" value="Genomic_DNA"/>
</dbReference>
<keyword evidence="3" id="KW-1185">Reference proteome</keyword>
<dbReference type="Proteomes" id="UP001229421">
    <property type="component" value="Unassembled WGS sequence"/>
</dbReference>
<evidence type="ECO:0000313" key="3">
    <source>
        <dbReference type="Proteomes" id="UP001229421"/>
    </source>
</evidence>
<gene>
    <name evidence="2" type="ORF">QVD17_35998</name>
</gene>
<dbReference type="Pfam" id="PF08423">
    <property type="entry name" value="Rad51"/>
    <property type="match status" value="1"/>
</dbReference>
<proteinExistence type="predicted"/>
<accession>A0AAD8NHQ7</accession>
<dbReference type="InterPro" id="IPR013632">
    <property type="entry name" value="Rad51_C"/>
</dbReference>
<reference evidence="2" key="1">
    <citation type="journal article" date="2023" name="bioRxiv">
        <title>Improved chromosome-level genome assembly for marigold (Tagetes erecta).</title>
        <authorList>
            <person name="Jiang F."/>
            <person name="Yuan L."/>
            <person name="Wang S."/>
            <person name="Wang H."/>
            <person name="Xu D."/>
            <person name="Wang A."/>
            <person name="Fan W."/>
        </authorList>
    </citation>
    <scope>NUCLEOTIDE SEQUENCE</scope>
    <source>
        <strain evidence="2">WSJ</strain>
        <tissue evidence="2">Leaf</tissue>
    </source>
</reference>
<sequence length="73" mass="8026">MLYKGFEVVGHTAKPLLSLSDIVDSVGGMLILAPKKPTRGHVLTDVAIMRLMFTKGKGERHYKVFDVSNLPSI</sequence>
<name>A0AAD8NHQ7_TARER</name>
<evidence type="ECO:0000313" key="2">
    <source>
        <dbReference type="EMBL" id="KAK1409472.1"/>
    </source>
</evidence>
<organism evidence="2 3">
    <name type="scientific">Tagetes erecta</name>
    <name type="common">African marigold</name>
    <dbReference type="NCBI Taxonomy" id="13708"/>
    <lineage>
        <taxon>Eukaryota</taxon>
        <taxon>Viridiplantae</taxon>
        <taxon>Streptophyta</taxon>
        <taxon>Embryophyta</taxon>
        <taxon>Tracheophyta</taxon>
        <taxon>Spermatophyta</taxon>
        <taxon>Magnoliopsida</taxon>
        <taxon>eudicotyledons</taxon>
        <taxon>Gunneridae</taxon>
        <taxon>Pentapetalae</taxon>
        <taxon>asterids</taxon>
        <taxon>campanulids</taxon>
        <taxon>Asterales</taxon>
        <taxon>Asteraceae</taxon>
        <taxon>Asteroideae</taxon>
        <taxon>Heliantheae alliance</taxon>
        <taxon>Tageteae</taxon>
        <taxon>Tagetes</taxon>
    </lineage>
</organism>